<feature type="non-terminal residue" evidence="2">
    <location>
        <position position="1"/>
    </location>
</feature>
<dbReference type="Proteomes" id="UP000292957">
    <property type="component" value="Unassembled WGS sequence"/>
</dbReference>
<feature type="region of interest" description="Disordered" evidence="1">
    <location>
        <begin position="36"/>
        <end position="65"/>
    </location>
</feature>
<evidence type="ECO:0000313" key="2">
    <source>
        <dbReference type="EMBL" id="TBU23688.1"/>
    </source>
</evidence>
<name>A0A4Q9MBM4_9APHY</name>
<evidence type="ECO:0000256" key="1">
    <source>
        <dbReference type="SAM" id="MobiDB-lite"/>
    </source>
</evidence>
<organism evidence="2">
    <name type="scientific">Dichomitus squalens</name>
    <dbReference type="NCBI Taxonomy" id="114155"/>
    <lineage>
        <taxon>Eukaryota</taxon>
        <taxon>Fungi</taxon>
        <taxon>Dikarya</taxon>
        <taxon>Basidiomycota</taxon>
        <taxon>Agaricomycotina</taxon>
        <taxon>Agaricomycetes</taxon>
        <taxon>Polyporales</taxon>
        <taxon>Polyporaceae</taxon>
        <taxon>Dichomitus</taxon>
    </lineage>
</organism>
<reference evidence="2" key="1">
    <citation type="submission" date="2019-01" db="EMBL/GenBank/DDBJ databases">
        <title>Draft genome sequences of three monokaryotic isolates of the white-rot basidiomycete fungus Dichomitus squalens.</title>
        <authorList>
            <consortium name="DOE Joint Genome Institute"/>
            <person name="Lopez S.C."/>
            <person name="Andreopoulos B."/>
            <person name="Pangilinan J."/>
            <person name="Lipzen A."/>
            <person name="Riley R."/>
            <person name="Ahrendt S."/>
            <person name="Ng V."/>
            <person name="Barry K."/>
            <person name="Daum C."/>
            <person name="Grigoriev I.V."/>
            <person name="Hilden K.S."/>
            <person name="Makela M.R."/>
            <person name="de Vries R.P."/>
        </authorList>
    </citation>
    <scope>NUCLEOTIDE SEQUENCE [LARGE SCALE GENOMIC DNA]</scope>
    <source>
        <strain evidence="2">OM18370.1</strain>
    </source>
</reference>
<dbReference type="EMBL" id="ML143498">
    <property type="protein sequence ID" value="TBU23688.1"/>
    <property type="molecule type" value="Genomic_DNA"/>
</dbReference>
<sequence length="124" mass="13006">PWVTRYSDATRNGTFAQSATARGGESHNMAELLLHEGSTAGETGVSSMGSNRTRSEDGHITAGHRMPATSDLLLRNNSLGPYAPCAAVCLHSQRGSDMGSALSDIVLDLPHNPWAVTSAPAAIY</sequence>
<gene>
    <name evidence="2" type="ORF">BD311DRAFT_673359</name>
</gene>
<feature type="compositionally biased region" description="Polar residues" evidence="1">
    <location>
        <begin position="40"/>
        <end position="52"/>
    </location>
</feature>
<protein>
    <submittedName>
        <fullName evidence="2">Uncharacterized protein</fullName>
    </submittedName>
</protein>
<proteinExistence type="predicted"/>
<accession>A0A4Q9MBM4</accession>
<dbReference type="AlphaFoldDB" id="A0A4Q9MBM4"/>